<dbReference type="EMBL" id="JAMKOV010000005">
    <property type="protein sequence ID" value="KAI8039823.1"/>
    <property type="molecule type" value="Genomic_DNA"/>
</dbReference>
<sequence length="114" mass="13235">MAPPRFASRRDCRCKMRSWTGCNVPKDYPRGKDQHTCKTQLTLWSAAHCDGQNRLVFWPDSAASAPLPDFSGVQQERPHQRQWRPRTKGYKNTKRQGKLSRTFDNNSKLVKFIA</sequence>
<accession>A0A9P9YN73</accession>
<keyword evidence="3" id="KW-1185">Reference proteome</keyword>
<dbReference type="Proteomes" id="UP001059596">
    <property type="component" value="Unassembled WGS sequence"/>
</dbReference>
<comment type="caution">
    <text evidence="2">The sequence shown here is derived from an EMBL/GenBank/DDBJ whole genome shotgun (WGS) entry which is preliminary data.</text>
</comment>
<feature type="region of interest" description="Disordered" evidence="1">
    <location>
        <begin position="67"/>
        <end position="101"/>
    </location>
</feature>
<organism evidence="2 3">
    <name type="scientific">Drosophila gunungcola</name>
    <name type="common">fruit fly</name>
    <dbReference type="NCBI Taxonomy" id="103775"/>
    <lineage>
        <taxon>Eukaryota</taxon>
        <taxon>Metazoa</taxon>
        <taxon>Ecdysozoa</taxon>
        <taxon>Arthropoda</taxon>
        <taxon>Hexapoda</taxon>
        <taxon>Insecta</taxon>
        <taxon>Pterygota</taxon>
        <taxon>Neoptera</taxon>
        <taxon>Endopterygota</taxon>
        <taxon>Diptera</taxon>
        <taxon>Brachycera</taxon>
        <taxon>Muscomorpha</taxon>
        <taxon>Ephydroidea</taxon>
        <taxon>Drosophilidae</taxon>
        <taxon>Drosophila</taxon>
        <taxon>Sophophora</taxon>
    </lineage>
</organism>
<evidence type="ECO:0000256" key="1">
    <source>
        <dbReference type="SAM" id="MobiDB-lite"/>
    </source>
</evidence>
<protein>
    <submittedName>
        <fullName evidence="2">Uncharacterized protein</fullName>
    </submittedName>
</protein>
<evidence type="ECO:0000313" key="2">
    <source>
        <dbReference type="EMBL" id="KAI8039823.1"/>
    </source>
</evidence>
<reference evidence="2" key="1">
    <citation type="journal article" date="2023" name="Genome Biol. Evol.">
        <title>Long-read-based Genome Assembly of Drosophila gunungcola Reveals Fewer Chemosensory Genes in Flower-breeding Species.</title>
        <authorList>
            <person name="Negi A."/>
            <person name="Liao B.Y."/>
            <person name="Yeh S.D."/>
        </authorList>
    </citation>
    <scope>NUCLEOTIDE SEQUENCE</scope>
    <source>
        <strain evidence="2">Sukarami</strain>
    </source>
</reference>
<dbReference type="AlphaFoldDB" id="A0A9P9YN73"/>
<proteinExistence type="predicted"/>
<evidence type="ECO:0000313" key="3">
    <source>
        <dbReference type="Proteomes" id="UP001059596"/>
    </source>
</evidence>
<feature type="compositionally biased region" description="Basic residues" evidence="1">
    <location>
        <begin position="80"/>
        <end position="98"/>
    </location>
</feature>
<name>A0A9P9YN73_9MUSC</name>
<gene>
    <name evidence="2" type="ORF">M5D96_007247</name>
</gene>